<protein>
    <submittedName>
        <fullName evidence="2">DUF4184 family protein</fullName>
    </submittedName>
</protein>
<dbReference type="Pfam" id="PF13803">
    <property type="entry name" value="DUF4184"/>
    <property type="match status" value="1"/>
</dbReference>
<proteinExistence type="predicted"/>
<feature type="transmembrane region" description="Helical" evidence="1">
    <location>
        <begin position="97"/>
        <end position="116"/>
    </location>
</feature>
<feature type="transmembrane region" description="Helical" evidence="1">
    <location>
        <begin position="172"/>
        <end position="193"/>
    </location>
</feature>
<evidence type="ECO:0000313" key="2">
    <source>
        <dbReference type="EMBL" id="UWP84471.1"/>
    </source>
</evidence>
<keyword evidence="3" id="KW-1185">Reference proteome</keyword>
<feature type="transmembrane region" description="Helical" evidence="1">
    <location>
        <begin position="128"/>
        <end position="151"/>
    </location>
</feature>
<keyword evidence="1" id="KW-1133">Transmembrane helix</keyword>
<evidence type="ECO:0000256" key="1">
    <source>
        <dbReference type="SAM" id="Phobius"/>
    </source>
</evidence>
<accession>A0ABY5W569</accession>
<dbReference type="EMBL" id="CP073720">
    <property type="protein sequence ID" value="UWP84471.1"/>
    <property type="molecule type" value="Genomic_DNA"/>
</dbReference>
<sequence>MPSTLPTHPLAVLPLKVWRPRWFDGVALAAGACAPDTAYAFAGIGVTIRSHTLLGSLWWSLPAALFTAWLIRRGAPTVAAHLPGFLREYGVLGRVRHAWWVTVLSALLGVASHLLWDLVTHPGPVAAWWQVRLVSDASSLVLMPVFVWYCGRRHLLRHWHGPAPSVAVRAPLFWGVATAVTATGFLTTWLLGYHGPHVLGVRIITSVTVGLLCAAAAVQWSRVAGDRPAHPAPVPRG</sequence>
<evidence type="ECO:0000313" key="3">
    <source>
        <dbReference type="Proteomes" id="UP001059617"/>
    </source>
</evidence>
<keyword evidence="1" id="KW-0472">Membrane</keyword>
<dbReference type="InterPro" id="IPR025238">
    <property type="entry name" value="DUF4184"/>
</dbReference>
<reference evidence="2" key="1">
    <citation type="submission" date="2021-04" db="EMBL/GenBank/DDBJ databases">
        <authorList>
            <person name="Hartkoorn R.C."/>
            <person name="Beaudoing E."/>
            <person name="Hot D."/>
        </authorList>
    </citation>
    <scope>NUCLEOTIDE SEQUENCE</scope>
    <source>
        <strain evidence="2">NRRL B-16292</strain>
    </source>
</reference>
<dbReference type="Proteomes" id="UP001059617">
    <property type="component" value="Chromosome"/>
</dbReference>
<gene>
    <name evidence="2" type="ORF">Dfulv_09650</name>
</gene>
<feature type="transmembrane region" description="Helical" evidence="1">
    <location>
        <begin position="199"/>
        <end position="218"/>
    </location>
</feature>
<keyword evidence="1" id="KW-0812">Transmembrane</keyword>
<organism evidence="2 3">
    <name type="scientific">Dactylosporangium fulvum</name>
    <dbReference type="NCBI Taxonomy" id="53359"/>
    <lineage>
        <taxon>Bacteria</taxon>
        <taxon>Bacillati</taxon>
        <taxon>Actinomycetota</taxon>
        <taxon>Actinomycetes</taxon>
        <taxon>Micromonosporales</taxon>
        <taxon>Micromonosporaceae</taxon>
        <taxon>Dactylosporangium</taxon>
    </lineage>
</organism>
<dbReference type="RefSeq" id="WP_259862330.1">
    <property type="nucleotide sequence ID" value="NZ_BAAAST010000005.1"/>
</dbReference>
<reference evidence="2" key="2">
    <citation type="submission" date="2022-09" db="EMBL/GenBank/DDBJ databases">
        <title>Biosynthetic gene clusters of Dactylosporangioum fulvum.</title>
        <authorList>
            <person name="Caradec T."/>
        </authorList>
    </citation>
    <scope>NUCLEOTIDE SEQUENCE</scope>
    <source>
        <strain evidence="2">NRRL B-16292</strain>
    </source>
</reference>
<name>A0ABY5W569_9ACTN</name>